<protein>
    <recommendedName>
        <fullName evidence="10">L-threonylcarbamoyladenylate synthase</fullName>
        <ecNumber evidence="3">2.7.7.87</ecNumber>
    </recommendedName>
    <alternativeName>
        <fullName evidence="10">L-threonylcarbamoyladenylate synthase</fullName>
    </alternativeName>
</protein>
<evidence type="ECO:0000259" key="12">
    <source>
        <dbReference type="PROSITE" id="PS51163"/>
    </source>
</evidence>
<dbReference type="GO" id="GO:0006450">
    <property type="term" value="P:regulation of translational fidelity"/>
    <property type="evidence" value="ECO:0007669"/>
    <property type="project" value="TreeGrafter"/>
</dbReference>
<evidence type="ECO:0000256" key="3">
    <source>
        <dbReference type="ARBA" id="ARBA00012584"/>
    </source>
</evidence>
<dbReference type="RefSeq" id="WP_053391508.1">
    <property type="nucleotide sequence ID" value="NZ_CP010899.1"/>
</dbReference>
<evidence type="ECO:0000256" key="4">
    <source>
        <dbReference type="ARBA" id="ARBA00022490"/>
    </source>
</evidence>
<dbReference type="GO" id="GO:0005737">
    <property type="term" value="C:cytoplasm"/>
    <property type="evidence" value="ECO:0007669"/>
    <property type="project" value="UniProtKB-SubCell"/>
</dbReference>
<accession>A0A0K2JIT3</accession>
<evidence type="ECO:0000313" key="14">
    <source>
        <dbReference type="Proteomes" id="UP000062963"/>
    </source>
</evidence>
<keyword evidence="4" id="KW-0963">Cytoplasm</keyword>
<dbReference type="STRING" id="273035.SKUN_001648"/>
<evidence type="ECO:0000256" key="10">
    <source>
        <dbReference type="ARBA" id="ARBA00029774"/>
    </source>
</evidence>
<dbReference type="GO" id="GO:0000049">
    <property type="term" value="F:tRNA binding"/>
    <property type="evidence" value="ECO:0007669"/>
    <property type="project" value="TreeGrafter"/>
</dbReference>
<evidence type="ECO:0000256" key="2">
    <source>
        <dbReference type="ARBA" id="ARBA00007663"/>
    </source>
</evidence>
<evidence type="ECO:0000256" key="9">
    <source>
        <dbReference type="ARBA" id="ARBA00022840"/>
    </source>
</evidence>
<dbReference type="PANTHER" id="PTHR17490:SF16">
    <property type="entry name" value="THREONYLCARBAMOYL-AMP SYNTHASE"/>
    <property type="match status" value="1"/>
</dbReference>
<evidence type="ECO:0000256" key="7">
    <source>
        <dbReference type="ARBA" id="ARBA00022695"/>
    </source>
</evidence>
<organism evidence="13 14">
    <name type="scientific">Spiroplasma kunkelii CR2-3x</name>
    <dbReference type="NCBI Taxonomy" id="273035"/>
    <lineage>
        <taxon>Bacteria</taxon>
        <taxon>Bacillati</taxon>
        <taxon>Mycoplasmatota</taxon>
        <taxon>Mollicutes</taxon>
        <taxon>Entomoplasmatales</taxon>
        <taxon>Spiroplasmataceae</taxon>
        <taxon>Spiroplasma</taxon>
    </lineage>
</organism>
<keyword evidence="7" id="KW-0548">Nucleotidyltransferase</keyword>
<feature type="domain" description="YrdC-like" evidence="12">
    <location>
        <begin position="6"/>
        <end position="179"/>
    </location>
</feature>
<evidence type="ECO:0000256" key="5">
    <source>
        <dbReference type="ARBA" id="ARBA00022679"/>
    </source>
</evidence>
<comment type="similarity">
    <text evidence="2">Belongs to the SUA5 family.</text>
</comment>
<gene>
    <name evidence="13" type="ORF">SKUN_001648</name>
</gene>
<comment type="subcellular location">
    <subcellularLocation>
        <location evidence="1">Cytoplasm</location>
    </subcellularLocation>
</comment>
<proteinExistence type="inferred from homology"/>
<evidence type="ECO:0000313" key="13">
    <source>
        <dbReference type="EMBL" id="ALA98505.1"/>
    </source>
</evidence>
<keyword evidence="9" id="KW-0067">ATP-binding</keyword>
<keyword evidence="6" id="KW-0819">tRNA processing</keyword>
<name>A0A0K2JIT3_SPIKU</name>
<dbReference type="Proteomes" id="UP000062963">
    <property type="component" value="Chromosome"/>
</dbReference>
<dbReference type="PROSITE" id="PS51163">
    <property type="entry name" value="YRDC"/>
    <property type="match status" value="1"/>
</dbReference>
<dbReference type="SUPFAM" id="SSF55821">
    <property type="entry name" value="YrdC/RibB"/>
    <property type="match status" value="1"/>
</dbReference>
<dbReference type="OrthoDB" id="398568at2"/>
<sequence>MKVYTVKDRKEIIAGYLAEKVIIVPTDTIYGMTCIISSSVAKARIFKVKGRSEKMYLSVIVSSVRMAKNFIDLPRDDLKLFKKNETITIIANIKDDINKLYNITEDNTIGIRITKSKWLKKIINKVGPIYGTSVNISGQNYAKEFNDLQKFNVDIIVDAGYLDNRPSKIFNSLTKEFIR</sequence>
<dbReference type="PANTHER" id="PTHR17490">
    <property type="entry name" value="SUA5"/>
    <property type="match status" value="1"/>
</dbReference>
<evidence type="ECO:0000256" key="6">
    <source>
        <dbReference type="ARBA" id="ARBA00022694"/>
    </source>
</evidence>
<keyword evidence="14" id="KW-1185">Reference proteome</keyword>
<dbReference type="GO" id="GO:0061710">
    <property type="term" value="F:L-threonylcarbamoyladenylate synthase"/>
    <property type="evidence" value="ECO:0007669"/>
    <property type="project" value="UniProtKB-EC"/>
</dbReference>
<dbReference type="InterPro" id="IPR050156">
    <property type="entry name" value="TC-AMP_synthase_SUA5"/>
</dbReference>
<dbReference type="GO" id="GO:0005524">
    <property type="term" value="F:ATP binding"/>
    <property type="evidence" value="ECO:0007669"/>
    <property type="project" value="UniProtKB-KW"/>
</dbReference>
<evidence type="ECO:0000256" key="1">
    <source>
        <dbReference type="ARBA" id="ARBA00004496"/>
    </source>
</evidence>
<keyword evidence="8" id="KW-0547">Nucleotide-binding</keyword>
<dbReference type="InterPro" id="IPR006070">
    <property type="entry name" value="Sua5-like_dom"/>
</dbReference>
<dbReference type="EC" id="2.7.7.87" evidence="3"/>
<evidence type="ECO:0000256" key="8">
    <source>
        <dbReference type="ARBA" id="ARBA00022741"/>
    </source>
</evidence>
<reference evidence="13 14" key="1">
    <citation type="journal article" date="2015" name="Genome Announc.">
        <title>Complete Genome Sequence of Spiroplasma kunkelii Strain CR2-3x, Causal Agent of Corn Stunt Disease in Zea mays L.</title>
        <authorList>
            <person name="Davis R.E."/>
            <person name="Shao J."/>
            <person name="Dally E.L."/>
            <person name="Zhao Y."/>
            <person name="Gasparich G.E."/>
            <person name="Gaynor B.J."/>
            <person name="Athey J.C."/>
            <person name="Harrison N.A."/>
            <person name="Donofrio N."/>
        </authorList>
    </citation>
    <scope>NUCLEOTIDE SEQUENCE [LARGE SCALE GENOMIC DNA]</scope>
    <source>
        <strain evidence="13 14">CR2-3x</strain>
    </source>
</reference>
<dbReference type="KEGG" id="skn:SKUN_001648"/>
<keyword evidence="5" id="KW-0808">Transferase</keyword>
<dbReference type="PATRIC" id="fig|273035.7.peg.2033"/>
<dbReference type="EMBL" id="CP010899">
    <property type="protein sequence ID" value="ALA98505.1"/>
    <property type="molecule type" value="Genomic_DNA"/>
</dbReference>
<dbReference type="Pfam" id="PF01300">
    <property type="entry name" value="Sua5_yciO_yrdC"/>
    <property type="match status" value="1"/>
</dbReference>
<dbReference type="InterPro" id="IPR017945">
    <property type="entry name" value="DHBP_synth_RibB-like_a/b_dom"/>
</dbReference>
<comment type="catalytic activity">
    <reaction evidence="11">
        <text>L-threonine + hydrogencarbonate + ATP = L-threonylcarbamoyladenylate + diphosphate + H2O</text>
        <dbReference type="Rhea" id="RHEA:36407"/>
        <dbReference type="ChEBI" id="CHEBI:15377"/>
        <dbReference type="ChEBI" id="CHEBI:17544"/>
        <dbReference type="ChEBI" id="CHEBI:30616"/>
        <dbReference type="ChEBI" id="CHEBI:33019"/>
        <dbReference type="ChEBI" id="CHEBI:57926"/>
        <dbReference type="ChEBI" id="CHEBI:73682"/>
        <dbReference type="EC" id="2.7.7.87"/>
    </reaction>
</comment>
<dbReference type="GO" id="GO:0008033">
    <property type="term" value="P:tRNA processing"/>
    <property type="evidence" value="ECO:0007669"/>
    <property type="project" value="UniProtKB-KW"/>
</dbReference>
<dbReference type="GO" id="GO:0003725">
    <property type="term" value="F:double-stranded RNA binding"/>
    <property type="evidence" value="ECO:0007669"/>
    <property type="project" value="InterPro"/>
</dbReference>
<evidence type="ECO:0000256" key="11">
    <source>
        <dbReference type="ARBA" id="ARBA00048366"/>
    </source>
</evidence>
<dbReference type="AlphaFoldDB" id="A0A0K2JIT3"/>
<dbReference type="Gene3D" id="3.90.870.10">
    <property type="entry name" value="DHBP synthase"/>
    <property type="match status" value="1"/>
</dbReference>